<dbReference type="Proteomes" id="UP001281003">
    <property type="component" value="Unassembled WGS sequence"/>
</dbReference>
<gene>
    <name evidence="19" type="ORF">B0T20DRAFT_480111</name>
</gene>
<evidence type="ECO:0000256" key="2">
    <source>
        <dbReference type="ARBA" id="ARBA00006692"/>
    </source>
</evidence>
<dbReference type="AlphaFoldDB" id="A0AAE0UBR6"/>
<keyword evidence="13" id="KW-0131">Cell cycle</keyword>
<evidence type="ECO:0000256" key="7">
    <source>
        <dbReference type="ARBA" id="ARBA00022679"/>
    </source>
</evidence>
<evidence type="ECO:0000313" key="19">
    <source>
        <dbReference type="EMBL" id="KAK3397900.1"/>
    </source>
</evidence>
<evidence type="ECO:0000256" key="6">
    <source>
        <dbReference type="ARBA" id="ARBA00022618"/>
    </source>
</evidence>
<keyword evidence="5" id="KW-0597">Phosphoprotein</keyword>
<evidence type="ECO:0000313" key="20">
    <source>
        <dbReference type="Proteomes" id="UP001281003"/>
    </source>
</evidence>
<dbReference type="InterPro" id="IPR000719">
    <property type="entry name" value="Prot_kinase_dom"/>
</dbReference>
<evidence type="ECO:0000256" key="3">
    <source>
        <dbReference type="ARBA" id="ARBA00012513"/>
    </source>
</evidence>
<dbReference type="CDD" id="cd08217">
    <property type="entry name" value="STKc_Nek2"/>
    <property type="match status" value="1"/>
</dbReference>
<dbReference type="SUPFAM" id="SSF56112">
    <property type="entry name" value="Protein kinase-like (PK-like)"/>
    <property type="match status" value="1"/>
</dbReference>
<keyword evidence="7" id="KW-0808">Transferase</keyword>
<evidence type="ECO:0000256" key="10">
    <source>
        <dbReference type="ARBA" id="ARBA00022777"/>
    </source>
</evidence>
<keyword evidence="8" id="KW-0547">Nucleotide-binding</keyword>
<dbReference type="Gene3D" id="1.10.510.10">
    <property type="entry name" value="Transferase(Phosphotransferase) domain 1"/>
    <property type="match status" value="1"/>
</dbReference>
<proteinExistence type="inferred from homology"/>
<keyword evidence="6" id="KW-0132">Cell division</keyword>
<organism evidence="19 20">
    <name type="scientific">Sordaria brevicollis</name>
    <dbReference type="NCBI Taxonomy" id="83679"/>
    <lineage>
        <taxon>Eukaryota</taxon>
        <taxon>Fungi</taxon>
        <taxon>Dikarya</taxon>
        <taxon>Ascomycota</taxon>
        <taxon>Pezizomycotina</taxon>
        <taxon>Sordariomycetes</taxon>
        <taxon>Sordariomycetidae</taxon>
        <taxon>Sordariales</taxon>
        <taxon>Sordariaceae</taxon>
        <taxon>Sordaria</taxon>
    </lineage>
</organism>
<evidence type="ECO:0000256" key="9">
    <source>
        <dbReference type="ARBA" id="ARBA00022776"/>
    </source>
</evidence>
<evidence type="ECO:0000256" key="16">
    <source>
        <dbReference type="SAM" id="Coils"/>
    </source>
</evidence>
<dbReference type="InterPro" id="IPR008271">
    <property type="entry name" value="Ser/Thr_kinase_AS"/>
</dbReference>
<protein>
    <recommendedName>
        <fullName evidence="3">non-specific serine/threonine protein kinase</fullName>
        <ecNumber evidence="3">2.7.11.1</ecNumber>
    </recommendedName>
</protein>
<evidence type="ECO:0000256" key="12">
    <source>
        <dbReference type="ARBA" id="ARBA00023242"/>
    </source>
</evidence>
<dbReference type="GO" id="GO:0004674">
    <property type="term" value="F:protein serine/threonine kinase activity"/>
    <property type="evidence" value="ECO:0007669"/>
    <property type="project" value="UniProtKB-KW"/>
</dbReference>
<dbReference type="GO" id="GO:0051301">
    <property type="term" value="P:cell division"/>
    <property type="evidence" value="ECO:0007669"/>
    <property type="project" value="UniProtKB-KW"/>
</dbReference>
<keyword evidence="16" id="KW-0175">Coiled coil</keyword>
<dbReference type="PROSITE" id="PS50011">
    <property type="entry name" value="PROTEIN_KINASE_DOM"/>
    <property type="match status" value="1"/>
</dbReference>
<comment type="catalytic activity">
    <reaction evidence="14">
        <text>L-threonyl-[protein] + ATP = O-phospho-L-threonyl-[protein] + ADP + H(+)</text>
        <dbReference type="Rhea" id="RHEA:46608"/>
        <dbReference type="Rhea" id="RHEA-COMP:11060"/>
        <dbReference type="Rhea" id="RHEA-COMP:11605"/>
        <dbReference type="ChEBI" id="CHEBI:15378"/>
        <dbReference type="ChEBI" id="CHEBI:30013"/>
        <dbReference type="ChEBI" id="CHEBI:30616"/>
        <dbReference type="ChEBI" id="CHEBI:61977"/>
        <dbReference type="ChEBI" id="CHEBI:456216"/>
        <dbReference type="EC" id="2.7.11.1"/>
    </reaction>
</comment>
<comment type="subcellular location">
    <subcellularLocation>
        <location evidence="1">Nucleus</location>
    </subcellularLocation>
</comment>
<feature type="compositionally biased region" description="Polar residues" evidence="17">
    <location>
        <begin position="758"/>
        <end position="774"/>
    </location>
</feature>
<dbReference type="FunFam" id="1.10.510.10:FF:000697">
    <property type="entry name" value="G2-specific protein kinase nimA"/>
    <property type="match status" value="1"/>
</dbReference>
<dbReference type="Gene3D" id="3.30.200.20">
    <property type="entry name" value="Phosphorylase Kinase, domain 1"/>
    <property type="match status" value="1"/>
</dbReference>
<dbReference type="GO" id="GO:0005634">
    <property type="term" value="C:nucleus"/>
    <property type="evidence" value="ECO:0007669"/>
    <property type="project" value="UniProtKB-SubCell"/>
</dbReference>
<dbReference type="PANTHER" id="PTHR44899:SF3">
    <property type="entry name" value="SERINE_THREONINE-PROTEIN KINASE NEK1"/>
    <property type="match status" value="1"/>
</dbReference>
<accession>A0AAE0UBR6</accession>
<feature type="coiled-coil region" evidence="16">
    <location>
        <begin position="303"/>
        <end position="382"/>
    </location>
</feature>
<evidence type="ECO:0000256" key="11">
    <source>
        <dbReference type="ARBA" id="ARBA00022840"/>
    </source>
</evidence>
<evidence type="ECO:0000256" key="14">
    <source>
        <dbReference type="ARBA" id="ARBA00047899"/>
    </source>
</evidence>
<dbReference type="GO" id="GO:0005524">
    <property type="term" value="F:ATP binding"/>
    <property type="evidence" value="ECO:0007669"/>
    <property type="project" value="UniProtKB-KW"/>
</dbReference>
<dbReference type="SMART" id="SM00220">
    <property type="entry name" value="S_TKc"/>
    <property type="match status" value="1"/>
</dbReference>
<feature type="compositionally biased region" description="Low complexity" evidence="17">
    <location>
        <begin position="676"/>
        <end position="687"/>
    </location>
</feature>
<evidence type="ECO:0000256" key="1">
    <source>
        <dbReference type="ARBA" id="ARBA00004123"/>
    </source>
</evidence>
<evidence type="ECO:0000256" key="8">
    <source>
        <dbReference type="ARBA" id="ARBA00022741"/>
    </source>
</evidence>
<keyword evidence="9" id="KW-0498">Mitosis</keyword>
<dbReference type="InterPro" id="IPR011009">
    <property type="entry name" value="Kinase-like_dom_sf"/>
</dbReference>
<dbReference type="EC" id="2.7.11.1" evidence="3"/>
<dbReference type="PANTHER" id="PTHR44899">
    <property type="entry name" value="CAMK FAMILY PROTEIN KINASE"/>
    <property type="match status" value="1"/>
</dbReference>
<keyword evidence="12" id="KW-0539">Nucleus</keyword>
<keyword evidence="10 19" id="KW-0418">Kinase</keyword>
<comment type="catalytic activity">
    <reaction evidence="15">
        <text>L-seryl-[protein] + ATP = O-phospho-L-seryl-[protein] + ADP + H(+)</text>
        <dbReference type="Rhea" id="RHEA:17989"/>
        <dbReference type="Rhea" id="RHEA-COMP:9863"/>
        <dbReference type="Rhea" id="RHEA-COMP:11604"/>
        <dbReference type="ChEBI" id="CHEBI:15378"/>
        <dbReference type="ChEBI" id="CHEBI:29999"/>
        <dbReference type="ChEBI" id="CHEBI:30616"/>
        <dbReference type="ChEBI" id="CHEBI:83421"/>
        <dbReference type="ChEBI" id="CHEBI:456216"/>
        <dbReference type="EC" id="2.7.11.1"/>
    </reaction>
</comment>
<comment type="caution">
    <text evidence="19">The sequence shown here is derived from an EMBL/GenBank/DDBJ whole genome shotgun (WGS) entry which is preliminary data.</text>
</comment>
<comment type="similarity">
    <text evidence="2">Belongs to the protein kinase superfamily. CAMK Ser/Thr protein kinase family.</text>
</comment>
<feature type="compositionally biased region" description="Basic and acidic residues" evidence="17">
    <location>
        <begin position="513"/>
        <end position="526"/>
    </location>
</feature>
<feature type="compositionally biased region" description="Polar residues" evidence="17">
    <location>
        <begin position="552"/>
        <end position="571"/>
    </location>
</feature>
<dbReference type="Pfam" id="PF00069">
    <property type="entry name" value="Pkinase"/>
    <property type="match status" value="2"/>
</dbReference>
<feature type="compositionally biased region" description="Polar residues" evidence="17">
    <location>
        <begin position="581"/>
        <end position="599"/>
    </location>
</feature>
<keyword evidence="4" id="KW-0723">Serine/threonine-protein kinase</keyword>
<feature type="domain" description="Protein kinase" evidence="18">
    <location>
        <begin position="7"/>
        <end position="290"/>
    </location>
</feature>
<dbReference type="EMBL" id="JAUTDP010000007">
    <property type="protein sequence ID" value="KAK3397900.1"/>
    <property type="molecule type" value="Genomic_DNA"/>
</dbReference>
<keyword evidence="20" id="KW-1185">Reference proteome</keyword>
<sequence>MSESDKYELLEKIGHGSFGIIRKVRRKADGMILCRKEISYLKMSQKEREQLHAEFSILSTLRHPNIVGYYHREHLKATQDLHLYMEYCGNGDLGRVIRNLIKNNQYAEESFVWSIFSQLVTALYRCHYGVDPPEVGKTVLGLGSTAKPKPPSSGTTILHRDLKPENVFLGEDNSVKLGDFGLSKVMGASDFASTYVGTPFYMSPEICAAEKYTLKSDIWSLGCIIYELCAREPPFNAKTHYQLVQKIKEGKIAPLPSVYSAELFATIKDCLRVNPDRRPDTATLLNLPIVRLMRKEKEVVEFSRTLRTKEETLNKRIRELNSKLSALEAEKSSIRAEIDASLRREWEVKARLEIDRLVAQEIESLQQKFEQEVQARVEAELQRHGRGPMFISHGQQGSFSSTAATLVSDYNQSSVGSRDGDFASTTTDITDISIAESTDGFDITKKIPRTPFHRAQTYSSAPAESVLGTPMDIEMASPSPITIASLSLSPRRMALTKAPTAQPRMIFGEEPIPADKSKWEVPRETEMIDSGDESDADALVPSPKPMPKSIKNPFSANTTRSRPSLNSQQRSNPPPFVGLRSKQTLATRSKTVGGVSSTAHPLRSAPSAPALRDRKPSPTRRLSRIPSVTGVGRRLSANNNNNSSNSGSDGGSSTITSNITVRTRGLKRMSSTCDESSFSQQSNQQPQQPLPQAPPLKKIGLMATTNIRGSSLVDLHRARAGNRPISAVMSNEAKLRALREHAITAVSPVSDSSSTTSQLPTRPRSQPQPITANFEQQQQVEQQQQPEQQQQHQGSVDSTTSSNSSAGSGNSATGTTGATRSMPWPEAPVWKREVDPDDMPSPFIVKTMKKPASFVRPSSKLSHQS</sequence>
<evidence type="ECO:0000256" key="4">
    <source>
        <dbReference type="ARBA" id="ARBA00022527"/>
    </source>
</evidence>
<dbReference type="PROSITE" id="PS00108">
    <property type="entry name" value="PROTEIN_KINASE_ST"/>
    <property type="match status" value="1"/>
</dbReference>
<dbReference type="FunFam" id="3.30.200.20:FF:000525">
    <property type="entry name" value="Serine/threonine-protein kinase KIN3"/>
    <property type="match status" value="1"/>
</dbReference>
<dbReference type="InterPro" id="IPR051131">
    <property type="entry name" value="NEK_Ser/Thr_kinase_NIMA"/>
</dbReference>
<reference evidence="19" key="2">
    <citation type="submission" date="2023-07" db="EMBL/GenBank/DDBJ databases">
        <authorList>
            <consortium name="Lawrence Berkeley National Laboratory"/>
            <person name="Haridas S."/>
            <person name="Hensen N."/>
            <person name="Bonometti L."/>
            <person name="Westerberg I."/>
            <person name="Brannstrom I.O."/>
            <person name="Guillou S."/>
            <person name="Cros-Aarteil S."/>
            <person name="Calhoun S."/>
            <person name="Kuo A."/>
            <person name="Mondo S."/>
            <person name="Pangilinan J."/>
            <person name="Riley R."/>
            <person name="LaButti K."/>
            <person name="Andreopoulos B."/>
            <person name="Lipzen A."/>
            <person name="Chen C."/>
            <person name="Yanf M."/>
            <person name="Daum C."/>
            <person name="Ng V."/>
            <person name="Clum A."/>
            <person name="Steindorff A."/>
            <person name="Ohm R."/>
            <person name="Martin F."/>
            <person name="Silar P."/>
            <person name="Natvig D."/>
            <person name="Lalanne C."/>
            <person name="Gautier V."/>
            <person name="Ament-velasquez S.L."/>
            <person name="Kruys A."/>
            <person name="Hutchinson M.I."/>
            <person name="Powell A.J."/>
            <person name="Barry K."/>
            <person name="Miller A.N."/>
            <person name="Grigoriev I.V."/>
            <person name="Debuchy R."/>
            <person name="Gladieux P."/>
            <person name="Thoren M.H."/>
            <person name="Johannesson H."/>
        </authorList>
    </citation>
    <scope>NUCLEOTIDE SEQUENCE</scope>
    <source>
        <strain evidence="19">FGSC 1904</strain>
    </source>
</reference>
<feature type="region of interest" description="Disordered" evidence="17">
    <location>
        <begin position="509"/>
        <end position="695"/>
    </location>
</feature>
<feature type="compositionally biased region" description="Acidic residues" evidence="17">
    <location>
        <begin position="527"/>
        <end position="536"/>
    </location>
</feature>
<reference evidence="19" key="1">
    <citation type="journal article" date="2023" name="Mol. Phylogenet. Evol.">
        <title>Genome-scale phylogeny and comparative genomics of the fungal order Sordariales.</title>
        <authorList>
            <person name="Hensen N."/>
            <person name="Bonometti L."/>
            <person name="Westerberg I."/>
            <person name="Brannstrom I.O."/>
            <person name="Guillou S."/>
            <person name="Cros-Aarteil S."/>
            <person name="Calhoun S."/>
            <person name="Haridas S."/>
            <person name="Kuo A."/>
            <person name="Mondo S."/>
            <person name="Pangilinan J."/>
            <person name="Riley R."/>
            <person name="LaButti K."/>
            <person name="Andreopoulos B."/>
            <person name="Lipzen A."/>
            <person name="Chen C."/>
            <person name="Yan M."/>
            <person name="Daum C."/>
            <person name="Ng V."/>
            <person name="Clum A."/>
            <person name="Steindorff A."/>
            <person name="Ohm R.A."/>
            <person name="Martin F."/>
            <person name="Silar P."/>
            <person name="Natvig D.O."/>
            <person name="Lalanne C."/>
            <person name="Gautier V."/>
            <person name="Ament-Velasquez S.L."/>
            <person name="Kruys A."/>
            <person name="Hutchinson M.I."/>
            <person name="Powell A.J."/>
            <person name="Barry K."/>
            <person name="Miller A.N."/>
            <person name="Grigoriev I.V."/>
            <person name="Debuchy R."/>
            <person name="Gladieux P."/>
            <person name="Hiltunen Thoren M."/>
            <person name="Johannesson H."/>
        </authorList>
    </citation>
    <scope>NUCLEOTIDE SEQUENCE</scope>
    <source>
        <strain evidence="19">FGSC 1904</strain>
    </source>
</reference>
<feature type="compositionally biased region" description="Low complexity" evidence="17">
    <location>
        <begin position="775"/>
        <end position="819"/>
    </location>
</feature>
<keyword evidence="11" id="KW-0067">ATP-binding</keyword>
<evidence type="ECO:0000259" key="18">
    <source>
        <dbReference type="PROSITE" id="PS50011"/>
    </source>
</evidence>
<evidence type="ECO:0000256" key="5">
    <source>
        <dbReference type="ARBA" id="ARBA00022553"/>
    </source>
</evidence>
<feature type="compositionally biased region" description="Low complexity" evidence="17">
    <location>
        <begin position="638"/>
        <end position="660"/>
    </location>
</feature>
<feature type="region of interest" description="Disordered" evidence="17">
    <location>
        <begin position="746"/>
        <end position="865"/>
    </location>
</feature>
<feature type="compositionally biased region" description="Low complexity" evidence="17">
    <location>
        <begin position="746"/>
        <end position="757"/>
    </location>
</feature>
<evidence type="ECO:0000256" key="17">
    <source>
        <dbReference type="SAM" id="MobiDB-lite"/>
    </source>
</evidence>
<name>A0AAE0UBR6_SORBR</name>
<evidence type="ECO:0000256" key="13">
    <source>
        <dbReference type="ARBA" id="ARBA00023306"/>
    </source>
</evidence>
<evidence type="ECO:0000256" key="15">
    <source>
        <dbReference type="ARBA" id="ARBA00048679"/>
    </source>
</evidence>